<sequence>MKNYIVLGAIVLVVASGLMFYEISGKTAMPNDQKSIFVVSMTADEMSKALVNNSIAGFISWEPNPSKAVSEGYGRYLVNSKDIWENHPSCVLAISEDLKDEDMIKALVWAEVKGTRFINNPVNREIVLEYGQEFSGINENMTSAVINNTVYIEYPDLNETKRAIDIMSKADVLKKNISSLGYTDVNDFLSKLYISKYYDEVRKKLDEDPNWIPPRVNGSLRFGYIEGNSHYFAIYIAQKRGYFEKVGLITGKNLQLTGYRSGRAITDALNHREVDAAIVGTSVLLRYKINDNGRIHIVNGVNSGGTSLVVRADSNITSVDDLNGQKIATPGFGTCQDTIMRKMFNGYEIKTQ</sequence>
<protein>
    <submittedName>
        <fullName evidence="2">Sulfonate ABC transporter substrate-binding protein</fullName>
    </submittedName>
</protein>
<gene>
    <name evidence="2" type="primary">ssuA_1</name>
    <name evidence="2" type="ORF">MPEBLZ_02989</name>
</gene>
<dbReference type="PANTHER" id="PTHR30024">
    <property type="entry name" value="ALIPHATIC SULFONATES-BINDING PROTEIN-RELATED"/>
    <property type="match status" value="1"/>
</dbReference>
<evidence type="ECO:0000313" key="3">
    <source>
        <dbReference type="Proteomes" id="UP000050360"/>
    </source>
</evidence>
<evidence type="ECO:0000259" key="1">
    <source>
        <dbReference type="Pfam" id="PF09084"/>
    </source>
</evidence>
<proteinExistence type="predicted"/>
<comment type="caution">
    <text evidence="2">The sequence shown here is derived from an EMBL/GenBank/DDBJ whole genome shotgun (WGS) entry which is preliminary data.</text>
</comment>
<accession>A0A0P8CI52</accession>
<dbReference type="SUPFAM" id="SSF53850">
    <property type="entry name" value="Periplasmic binding protein-like II"/>
    <property type="match status" value="2"/>
</dbReference>
<organism evidence="2 3">
    <name type="scientific">Candidatus Methanoperedens nitratireducens</name>
    <dbReference type="NCBI Taxonomy" id="1392998"/>
    <lineage>
        <taxon>Archaea</taxon>
        <taxon>Methanobacteriati</taxon>
        <taxon>Methanobacteriota</taxon>
        <taxon>Stenosarchaea group</taxon>
        <taxon>Methanomicrobia</taxon>
        <taxon>Methanosarcinales</taxon>
        <taxon>ANME-2 cluster</taxon>
        <taxon>Candidatus Methanoperedentaceae</taxon>
        <taxon>Candidatus Methanoperedens</taxon>
    </lineage>
</organism>
<feature type="domain" description="SsuA/THI5-like" evidence="1">
    <location>
        <begin position="230"/>
        <end position="349"/>
    </location>
</feature>
<dbReference type="InterPro" id="IPR015168">
    <property type="entry name" value="SsuA/THI5"/>
</dbReference>
<dbReference type="Pfam" id="PF09084">
    <property type="entry name" value="NMT1"/>
    <property type="match status" value="1"/>
</dbReference>
<dbReference type="EMBL" id="LKCM01000233">
    <property type="protein sequence ID" value="KPQ42460.1"/>
    <property type="molecule type" value="Genomic_DNA"/>
</dbReference>
<evidence type="ECO:0000313" key="2">
    <source>
        <dbReference type="EMBL" id="KPQ42460.1"/>
    </source>
</evidence>
<name>A0A0P8CI52_9EURY</name>
<dbReference type="Pfam" id="PF13379">
    <property type="entry name" value="NMT1_2"/>
    <property type="match status" value="1"/>
</dbReference>
<dbReference type="Proteomes" id="UP000050360">
    <property type="component" value="Unassembled WGS sequence"/>
</dbReference>
<reference evidence="2 3" key="1">
    <citation type="submission" date="2015-09" db="EMBL/GenBank/DDBJ databases">
        <title>A metagenomics-based metabolic model of nitrate-dependent anaerobic oxidation of methane by Methanoperedens-like archaea.</title>
        <authorList>
            <person name="Arshad A."/>
            <person name="Speth D.R."/>
            <person name="De Graaf R.M."/>
            <person name="Op Den Camp H.J."/>
            <person name="Jetten M.S."/>
            <person name="Welte C.U."/>
        </authorList>
    </citation>
    <scope>NUCLEOTIDE SEQUENCE [LARGE SCALE GENOMIC DNA]</scope>
</reference>
<dbReference type="Gene3D" id="3.40.190.10">
    <property type="entry name" value="Periplasmic binding protein-like II"/>
    <property type="match status" value="3"/>
</dbReference>
<dbReference type="AlphaFoldDB" id="A0A0P8CI52"/>